<dbReference type="Gene3D" id="3.40.50.720">
    <property type="entry name" value="NAD(P)-binding Rossmann-like Domain"/>
    <property type="match status" value="1"/>
</dbReference>
<proteinExistence type="predicted"/>
<evidence type="ECO:0000313" key="3">
    <source>
        <dbReference type="Proteomes" id="UP001176478"/>
    </source>
</evidence>
<gene>
    <name evidence="2" type="ORF">Q5E86_20750</name>
</gene>
<accession>A0ABT9AZG8</accession>
<dbReference type="SUPFAM" id="SSF51735">
    <property type="entry name" value="NAD(P)-binding Rossmann-fold domains"/>
    <property type="match status" value="1"/>
</dbReference>
<evidence type="ECO:0000259" key="1">
    <source>
        <dbReference type="Pfam" id="PF03435"/>
    </source>
</evidence>
<dbReference type="InterPro" id="IPR005097">
    <property type="entry name" value="Sacchrp_dh_NADP-bd"/>
</dbReference>
<dbReference type="InterPro" id="IPR036291">
    <property type="entry name" value="NAD(P)-bd_dom_sf"/>
</dbReference>
<dbReference type="EMBL" id="JAUQTG010000018">
    <property type="protein sequence ID" value="MDO7858727.1"/>
    <property type="molecule type" value="Genomic_DNA"/>
</dbReference>
<dbReference type="PANTHER" id="PTHR43781">
    <property type="entry name" value="SACCHAROPINE DEHYDROGENASE"/>
    <property type="match status" value="1"/>
</dbReference>
<comment type="caution">
    <text evidence="2">The sequence shown here is derived from an EMBL/GenBank/DDBJ whole genome shotgun (WGS) entry which is preliminary data.</text>
</comment>
<keyword evidence="3" id="KW-1185">Reference proteome</keyword>
<dbReference type="PANTHER" id="PTHR43781:SF1">
    <property type="entry name" value="SACCHAROPINE DEHYDROGENASE"/>
    <property type="match status" value="1"/>
</dbReference>
<dbReference type="Proteomes" id="UP001176478">
    <property type="component" value="Unassembled WGS sequence"/>
</dbReference>
<evidence type="ECO:0000313" key="2">
    <source>
        <dbReference type="EMBL" id="MDO7858727.1"/>
    </source>
</evidence>
<organism evidence="2 3">
    <name type="scientific">Providencia huashanensis</name>
    <dbReference type="NCBI Taxonomy" id="3037798"/>
    <lineage>
        <taxon>Bacteria</taxon>
        <taxon>Pseudomonadati</taxon>
        <taxon>Pseudomonadota</taxon>
        <taxon>Gammaproteobacteria</taxon>
        <taxon>Enterobacterales</taxon>
        <taxon>Morganellaceae</taxon>
        <taxon>Providencia</taxon>
    </lineage>
</organism>
<reference evidence="2" key="2">
    <citation type="journal article" date="2024" name="Int. J. Antimicrob. Agents">
        <title>Identification of a novel Providencia species showing multi-drug-resistant in three patients with hospital-acquired infection.</title>
        <authorList>
            <person name="Yang W."/>
            <person name="Chen J."/>
            <person name="Yang F."/>
            <person name="Ji P."/>
            <person name="Shen S."/>
            <person name="Yin D."/>
            <person name="Hu F."/>
        </authorList>
    </citation>
    <scope>NUCLEOTIDE SEQUENCE</scope>
    <source>
        <strain evidence="2">CRE-138-0111</strain>
    </source>
</reference>
<dbReference type="Pfam" id="PF03435">
    <property type="entry name" value="Sacchrp_dh_NADP"/>
    <property type="match status" value="1"/>
</dbReference>
<sequence length="391" mass="41819">MTTQTPTKRWMIYGAYGYTGELIAREAVKRGLTPILAGRDAEKTERLAQALHLEARAFALDDDALVVEQLQDCALVLNCAGPFSSTAHKMMSACLNASTHYLDITGEIDVFEWAQSHHSHAQAANVILCPGVGFDVIPTDCVAAALKAALPDATHLSLGFDSRSSFSPGTAKTSVEGLAQGGKVRRDGHIINVPLAYEVRTIDFGDGEKPAMTIPWGDVSTAYHTTGIENIDVFIPGSHAMIANAKLANYLRPFLGLRWVQNVIKAHIARTVQGPNEQTRSSMPTYVWGEATNARGEHKTARIQTANGYSLTITGSLAVVDFVLQQAPDGGSYTPARLMGAELVTQLPESGPLVICWRPTVTGQVANLGASSERISACIQPKGSAAKCGVY</sequence>
<feature type="domain" description="Saccharopine dehydrogenase NADP binding" evidence="1">
    <location>
        <begin position="11"/>
        <end position="127"/>
    </location>
</feature>
<name>A0ABT9AZG8_9GAMM</name>
<reference evidence="2" key="1">
    <citation type="submission" date="2023-07" db="EMBL/GenBank/DDBJ databases">
        <authorList>
            <person name="Yang W."/>
            <person name="Chen J."/>
            <person name="Ji P."/>
            <person name="Hu F."/>
        </authorList>
    </citation>
    <scope>NUCLEOTIDE SEQUENCE</scope>
    <source>
        <strain evidence="2">CRE-138-0111</strain>
    </source>
</reference>
<protein>
    <submittedName>
        <fullName evidence="2">Saccharopine dehydrogenase NADP-binding domain-containing protein</fullName>
    </submittedName>
</protein>